<dbReference type="Pfam" id="PF13230">
    <property type="entry name" value="GATase_4"/>
    <property type="match status" value="1"/>
</dbReference>
<sequence length="305" mass="35315">MCRVLIYLGQNEASVYDLLYGSDNGLVHQSYAPQLMKYIQNLAGLGFCSWSKSSHSPEEPYFYRTTYLPFFDKNLYRLSKKLTANCIVAHVRGVPYQIVETISEENVHPFKLEDTRFVLAHNGSLAHMERLKLALIKYIKPHLLTLIKGTTDSEWIYLLFLSQLADYRDNSPMAETYQAIVDTFKILNKAREECGIEDSSPVNLFITNGEYVFVTRFVFDFGRNTSDVHKAFLEYHSLWLTFGESYSIVNGKYKMHGAGVRRDIIFASEPLSSDRTTWIELPEYSITQAWIQDEQVRFRTFDLVV</sequence>
<proteinExistence type="predicted"/>
<evidence type="ECO:0000259" key="2">
    <source>
        <dbReference type="PROSITE" id="PS51278"/>
    </source>
</evidence>
<dbReference type="PATRIC" id="fig|45070.6.peg.2513"/>
<organism evidence="3 4">
    <name type="scientific">Legionella nautarum</name>
    <dbReference type="NCBI Taxonomy" id="45070"/>
    <lineage>
        <taxon>Bacteria</taxon>
        <taxon>Pseudomonadati</taxon>
        <taxon>Pseudomonadota</taxon>
        <taxon>Gammaproteobacteria</taxon>
        <taxon>Legionellales</taxon>
        <taxon>Legionellaceae</taxon>
        <taxon>Legionella</taxon>
    </lineage>
</organism>
<dbReference type="Gene3D" id="3.60.20.10">
    <property type="entry name" value="Glutamine Phosphoribosylpyrophosphate, subunit 1, domain 1"/>
    <property type="match status" value="1"/>
</dbReference>
<dbReference type="InterPro" id="IPR017932">
    <property type="entry name" value="GATase_2_dom"/>
</dbReference>
<accession>A0A0W0WK84</accession>
<evidence type="ECO:0000256" key="1">
    <source>
        <dbReference type="ARBA" id="ARBA00022962"/>
    </source>
</evidence>
<dbReference type="InterPro" id="IPR029055">
    <property type="entry name" value="Ntn_hydrolases_N"/>
</dbReference>
<dbReference type="EMBL" id="LNYO01000024">
    <property type="protein sequence ID" value="KTD32732.1"/>
    <property type="molecule type" value="Genomic_DNA"/>
</dbReference>
<dbReference type="PANTHER" id="PTHR43187">
    <property type="entry name" value="GLUTAMINE AMIDOTRANSFERASE DUG3-RELATED"/>
    <property type="match status" value="1"/>
</dbReference>
<dbReference type="OrthoDB" id="9804310at2"/>
<dbReference type="InterPro" id="IPR052373">
    <property type="entry name" value="Gamma-glu_amide_hydrolase"/>
</dbReference>
<keyword evidence="1 3" id="KW-0315">Glutamine amidotransferase</keyword>
<dbReference type="AlphaFoldDB" id="A0A0W0WK84"/>
<dbReference type="STRING" id="45070.Lnau_2380"/>
<comment type="caution">
    <text evidence="3">The sequence shown here is derived from an EMBL/GenBank/DDBJ whole genome shotgun (WGS) entry which is preliminary data.</text>
</comment>
<dbReference type="GO" id="GO:0016740">
    <property type="term" value="F:transferase activity"/>
    <property type="evidence" value="ECO:0007669"/>
    <property type="project" value="UniProtKB-KW"/>
</dbReference>
<protein>
    <submittedName>
        <fullName evidence="3">Glutamine amidotransferase</fullName>
    </submittedName>
</protein>
<evidence type="ECO:0000313" key="4">
    <source>
        <dbReference type="Proteomes" id="UP000054725"/>
    </source>
</evidence>
<dbReference type="SUPFAM" id="SSF56235">
    <property type="entry name" value="N-terminal nucleophile aminohydrolases (Ntn hydrolases)"/>
    <property type="match status" value="1"/>
</dbReference>
<feature type="domain" description="Glutamine amidotransferase type-2" evidence="2">
    <location>
        <begin position="2"/>
        <end position="305"/>
    </location>
</feature>
<dbReference type="CDD" id="cd01908">
    <property type="entry name" value="YafJ"/>
    <property type="match status" value="1"/>
</dbReference>
<gene>
    <name evidence="3" type="ORF">Lnau_2380</name>
</gene>
<dbReference type="InterPro" id="IPR026869">
    <property type="entry name" value="EgtC-like"/>
</dbReference>
<keyword evidence="3" id="KW-0808">Transferase</keyword>
<dbReference type="PROSITE" id="PS51278">
    <property type="entry name" value="GATASE_TYPE_2"/>
    <property type="match status" value="1"/>
</dbReference>
<dbReference type="Proteomes" id="UP000054725">
    <property type="component" value="Unassembled WGS sequence"/>
</dbReference>
<reference evidence="3 4" key="1">
    <citation type="submission" date="2015-11" db="EMBL/GenBank/DDBJ databases">
        <title>Genomic analysis of 38 Legionella species identifies large and diverse effector repertoires.</title>
        <authorList>
            <person name="Burstein D."/>
            <person name="Amaro F."/>
            <person name="Zusman T."/>
            <person name="Lifshitz Z."/>
            <person name="Cohen O."/>
            <person name="Gilbert J.A."/>
            <person name="Pupko T."/>
            <person name="Shuman H.A."/>
            <person name="Segal G."/>
        </authorList>
    </citation>
    <scope>NUCLEOTIDE SEQUENCE [LARGE SCALE GENOMIC DNA]</scope>
    <source>
        <strain evidence="3 4">ATCC 49506</strain>
    </source>
</reference>
<dbReference type="PANTHER" id="PTHR43187:SF1">
    <property type="entry name" value="GLUTAMINE AMIDOTRANSFERASE DUG3-RELATED"/>
    <property type="match status" value="1"/>
</dbReference>
<dbReference type="RefSeq" id="WP_058505383.1">
    <property type="nucleotide sequence ID" value="NZ_CAAAIF010000004.1"/>
</dbReference>
<name>A0A0W0WK84_9GAMM</name>
<evidence type="ECO:0000313" key="3">
    <source>
        <dbReference type="EMBL" id="KTD32732.1"/>
    </source>
</evidence>
<keyword evidence="4" id="KW-1185">Reference proteome</keyword>